<dbReference type="InterPro" id="IPR013783">
    <property type="entry name" value="Ig-like_fold"/>
</dbReference>
<dbReference type="EMBL" id="JAPMKX010000001">
    <property type="protein sequence ID" value="MCX7537077.1"/>
    <property type="molecule type" value="Genomic_DNA"/>
</dbReference>
<dbReference type="InterPro" id="IPR008964">
    <property type="entry name" value="Invasin/intimin_cell_adhesion"/>
</dbReference>
<dbReference type="RefSeq" id="WP_267168915.1">
    <property type="nucleotide sequence ID" value="NZ_JAPMKX010000001.1"/>
</dbReference>
<dbReference type="AlphaFoldDB" id="A0A9Q4CBG6"/>
<keyword evidence="1" id="KW-0732">Signal</keyword>
<evidence type="ECO:0008006" key="4">
    <source>
        <dbReference type="Google" id="ProtNLM"/>
    </source>
</evidence>
<accession>A0A9Q4CBG6</accession>
<feature type="chain" id="PRO_5040496055" description="Secreted protein" evidence="1">
    <location>
        <begin position="34"/>
        <end position="207"/>
    </location>
</feature>
<comment type="caution">
    <text evidence="2">The sequence shown here is derived from an EMBL/GenBank/DDBJ whole genome shotgun (WGS) entry which is preliminary data.</text>
</comment>
<sequence>MRYRTHRLFTTGVAALASAALASAVLIATGVPAAGAAPASAGPVAEAQTDTAKRSIAREMTLEAGPVGGLENNARRYRITAHLTSADPGTGHGIAGQVVTFNVNGPASGYTVDAVTDAGGFATIHHVVAFTDAQALASGVHVTATVDHHYEDNAVYGPAEAEIVVPLTGDPVGFGSSGPGFGFFSDMLANFHRMFGNFFAGLFGANR</sequence>
<proteinExistence type="predicted"/>
<dbReference type="Gene3D" id="2.60.40.10">
    <property type="entry name" value="Immunoglobulins"/>
    <property type="match status" value="1"/>
</dbReference>
<dbReference type="GO" id="GO:0005975">
    <property type="term" value="P:carbohydrate metabolic process"/>
    <property type="evidence" value="ECO:0007669"/>
    <property type="project" value="UniProtKB-ARBA"/>
</dbReference>
<protein>
    <recommendedName>
        <fullName evidence="4">Secreted protein</fullName>
    </recommendedName>
</protein>
<feature type="signal peptide" evidence="1">
    <location>
        <begin position="1"/>
        <end position="33"/>
    </location>
</feature>
<evidence type="ECO:0000313" key="3">
    <source>
        <dbReference type="Proteomes" id="UP001070238"/>
    </source>
</evidence>
<organism evidence="2 3">
    <name type="scientific">Corynebacterium antarcticum</name>
    <dbReference type="NCBI Taxonomy" id="2800405"/>
    <lineage>
        <taxon>Bacteria</taxon>
        <taxon>Bacillati</taxon>
        <taxon>Actinomycetota</taxon>
        <taxon>Actinomycetes</taxon>
        <taxon>Mycobacteriales</taxon>
        <taxon>Corynebacteriaceae</taxon>
        <taxon>Corynebacterium</taxon>
    </lineage>
</organism>
<evidence type="ECO:0000256" key="1">
    <source>
        <dbReference type="SAM" id="SignalP"/>
    </source>
</evidence>
<evidence type="ECO:0000313" key="2">
    <source>
        <dbReference type="EMBL" id="MCX7537077.1"/>
    </source>
</evidence>
<dbReference type="SUPFAM" id="SSF49373">
    <property type="entry name" value="Invasin/intimin cell-adhesion fragments"/>
    <property type="match status" value="1"/>
</dbReference>
<gene>
    <name evidence="2" type="ORF">OS123_00750</name>
</gene>
<name>A0A9Q4CBG6_9CORY</name>
<reference evidence="2" key="1">
    <citation type="submission" date="2022-11" db="EMBL/GenBank/DDBJ databases">
        <title>Corynebacterium sp. isolated from Penguins.</title>
        <authorList>
            <person name="Sedlar K."/>
            <person name="Svec P."/>
        </authorList>
    </citation>
    <scope>NUCLEOTIDE SEQUENCE</scope>
    <source>
        <strain evidence="2">P5875</strain>
    </source>
</reference>
<dbReference type="Proteomes" id="UP001070238">
    <property type="component" value="Unassembled WGS sequence"/>
</dbReference>